<organism evidence="2 3">
    <name type="scientific">Ooceraea biroi</name>
    <name type="common">Clonal raider ant</name>
    <name type="synonym">Cerapachys biroi</name>
    <dbReference type="NCBI Taxonomy" id="2015173"/>
    <lineage>
        <taxon>Eukaryota</taxon>
        <taxon>Metazoa</taxon>
        <taxon>Ecdysozoa</taxon>
        <taxon>Arthropoda</taxon>
        <taxon>Hexapoda</taxon>
        <taxon>Insecta</taxon>
        <taxon>Pterygota</taxon>
        <taxon>Neoptera</taxon>
        <taxon>Endopterygota</taxon>
        <taxon>Hymenoptera</taxon>
        <taxon>Apocrita</taxon>
        <taxon>Aculeata</taxon>
        <taxon>Formicoidea</taxon>
        <taxon>Formicidae</taxon>
        <taxon>Dorylinae</taxon>
        <taxon>Ooceraea</taxon>
    </lineage>
</organism>
<evidence type="ECO:0000313" key="3">
    <source>
        <dbReference type="Proteomes" id="UP000279307"/>
    </source>
</evidence>
<dbReference type="InterPro" id="IPR038602">
    <property type="entry name" value="Mite_allergen_7_sf"/>
</dbReference>
<protein>
    <recommendedName>
        <fullName evidence="4">Circadian clock-controlled protein</fullName>
    </recommendedName>
</protein>
<proteinExistence type="predicted"/>
<dbReference type="Gene3D" id="3.15.10.50">
    <property type="match status" value="1"/>
</dbReference>
<dbReference type="Pfam" id="PF16984">
    <property type="entry name" value="Grp7_allergen"/>
    <property type="match status" value="1"/>
</dbReference>
<dbReference type="OrthoDB" id="6419576at2759"/>
<name>A0A3L8DPY0_OOCBI</name>
<dbReference type="Proteomes" id="UP000279307">
    <property type="component" value="Chromosome 6"/>
</dbReference>
<dbReference type="AlphaFoldDB" id="A0A3L8DPY0"/>
<sequence length="246" mass="28763">MAGQMRLAFFLVIITLVHSKVSSPIIKQTFNISSQAKLNEIVDRLLPRIRSFILENGMDPTDLIDFSESIFPLLPGILKGNIDFKNGWLQNLSQLKRAGSVTGEYKDKLFMLNMNFGFDVLDFNYEYYLTYMLYKRQGDVNGRFYNLDVNVVITIDLTNYHLSLESIKFSKVRKYDIKFEGNILDVILNALTKVVTLFFRTYILTGIENRSMMILNAKIDEWNKNFPRPNRTEVIENWLNMKTDFY</sequence>
<evidence type="ECO:0000256" key="1">
    <source>
        <dbReference type="SAM" id="SignalP"/>
    </source>
</evidence>
<dbReference type="EMBL" id="QOIP01000006">
    <property type="protein sequence ID" value="RLU21959.1"/>
    <property type="molecule type" value="Genomic_DNA"/>
</dbReference>
<evidence type="ECO:0008006" key="4">
    <source>
        <dbReference type="Google" id="ProtNLM"/>
    </source>
</evidence>
<accession>A0A3L8DPY0</accession>
<keyword evidence="1" id="KW-0732">Signal</keyword>
<gene>
    <name evidence="2" type="ORF">DMN91_006338</name>
</gene>
<comment type="caution">
    <text evidence="2">The sequence shown here is derived from an EMBL/GenBank/DDBJ whole genome shotgun (WGS) entry which is preliminary data.</text>
</comment>
<dbReference type="InterPro" id="IPR020234">
    <property type="entry name" value="Mite_allergen_group-7"/>
</dbReference>
<reference evidence="2 3" key="1">
    <citation type="journal article" date="2018" name="Genome Res.">
        <title>The genomic architecture and molecular evolution of ant odorant receptors.</title>
        <authorList>
            <person name="McKenzie S.K."/>
            <person name="Kronauer D.J.C."/>
        </authorList>
    </citation>
    <scope>NUCLEOTIDE SEQUENCE [LARGE SCALE GENOMIC DNA]</scope>
    <source>
        <strain evidence="2">Clonal line C1</strain>
    </source>
</reference>
<feature type="chain" id="PRO_5018253739" description="Circadian clock-controlled protein" evidence="1">
    <location>
        <begin position="20"/>
        <end position="246"/>
    </location>
</feature>
<feature type="signal peptide" evidence="1">
    <location>
        <begin position="1"/>
        <end position="19"/>
    </location>
</feature>
<evidence type="ECO:0000313" key="2">
    <source>
        <dbReference type="EMBL" id="RLU21959.1"/>
    </source>
</evidence>